<organism evidence="1 2">
    <name type="scientific">Clunio marinus</name>
    <dbReference type="NCBI Taxonomy" id="568069"/>
    <lineage>
        <taxon>Eukaryota</taxon>
        <taxon>Metazoa</taxon>
        <taxon>Ecdysozoa</taxon>
        <taxon>Arthropoda</taxon>
        <taxon>Hexapoda</taxon>
        <taxon>Insecta</taxon>
        <taxon>Pterygota</taxon>
        <taxon>Neoptera</taxon>
        <taxon>Endopterygota</taxon>
        <taxon>Diptera</taxon>
        <taxon>Nematocera</taxon>
        <taxon>Chironomoidea</taxon>
        <taxon>Chironomidae</taxon>
        <taxon>Clunio</taxon>
    </lineage>
</organism>
<dbReference type="EMBL" id="CVRI01000015">
    <property type="protein sequence ID" value="CRK89916.1"/>
    <property type="molecule type" value="Genomic_DNA"/>
</dbReference>
<dbReference type="AlphaFoldDB" id="A0A1J1HR98"/>
<reference evidence="1 2" key="1">
    <citation type="submission" date="2015-04" db="EMBL/GenBank/DDBJ databases">
        <authorList>
            <person name="Syromyatnikov M.Y."/>
            <person name="Popov V.N."/>
        </authorList>
    </citation>
    <scope>NUCLEOTIDE SEQUENCE [LARGE SCALE GENOMIC DNA]</scope>
</reference>
<evidence type="ECO:0000313" key="2">
    <source>
        <dbReference type="Proteomes" id="UP000183832"/>
    </source>
</evidence>
<evidence type="ECO:0000313" key="1">
    <source>
        <dbReference type="EMBL" id="CRK89916.1"/>
    </source>
</evidence>
<gene>
    <name evidence="1" type="ORF">CLUMA_CG003647</name>
</gene>
<accession>A0A1J1HR98</accession>
<name>A0A1J1HR98_9DIPT</name>
<dbReference type="Proteomes" id="UP000183832">
    <property type="component" value="Unassembled WGS sequence"/>
</dbReference>
<proteinExistence type="predicted"/>
<protein>
    <submittedName>
        <fullName evidence="1">CLUMA_CG003647, isoform A</fullName>
    </submittedName>
</protein>
<sequence length="72" mass="8197">MQWKIKTLLALDVESQQLPITQMNSFAKTGGSKLAQFIKCSNICCSSNIHRRDRRIYVTANIWVRLQGSKAV</sequence>
<keyword evidence="2" id="KW-1185">Reference proteome</keyword>